<dbReference type="Proteomes" id="UP001162541">
    <property type="component" value="Chromosome 5"/>
</dbReference>
<evidence type="ECO:0000313" key="3">
    <source>
        <dbReference type="EMBL" id="BBN11219.1"/>
    </source>
</evidence>
<keyword evidence="1" id="KW-0812">Transmembrane</keyword>
<keyword evidence="1" id="KW-1133">Transmembrane helix</keyword>
<evidence type="ECO:0000313" key="5">
    <source>
        <dbReference type="Proteomes" id="UP000077202"/>
    </source>
</evidence>
<reference evidence="6" key="3">
    <citation type="journal article" date="2020" name="Curr. Biol.">
        <title>Chromatin organization in early land plants reveals an ancestral association between H3K27me3, transposons, and constitutive heterochromatin.</title>
        <authorList>
            <person name="Montgomery S.A."/>
            <person name="Tanizawa Y."/>
            <person name="Galik B."/>
            <person name="Wang N."/>
            <person name="Ito T."/>
            <person name="Mochizuki T."/>
            <person name="Akimcheva S."/>
            <person name="Bowman J.L."/>
            <person name="Cognat V."/>
            <person name="Marechal-Drouard L."/>
            <person name="Ekker H."/>
            <person name="Hong S.F."/>
            <person name="Kohchi T."/>
            <person name="Lin S.S."/>
            <person name="Liu L.D."/>
            <person name="Nakamura Y."/>
            <person name="Valeeva L.R."/>
            <person name="Shakirov E.V."/>
            <person name="Shippen D.E."/>
            <person name="Wei W.L."/>
            <person name="Yagura M."/>
            <person name="Yamaoka S."/>
            <person name="Yamato K.T."/>
            <person name="Liu C."/>
            <person name="Berger F."/>
        </authorList>
    </citation>
    <scope>NUCLEOTIDE SEQUENCE [LARGE SCALE GENOMIC DNA]</scope>
    <source>
        <strain evidence="6">Tak-1</strain>
    </source>
</reference>
<keyword evidence="5" id="KW-1185">Reference proteome</keyword>
<feature type="transmembrane region" description="Helical" evidence="1">
    <location>
        <begin position="156"/>
        <end position="174"/>
    </location>
</feature>
<feature type="chain" id="PRO_5042333803" evidence="2">
    <location>
        <begin position="33"/>
        <end position="201"/>
    </location>
</feature>
<dbReference type="AlphaFoldDB" id="A0A176WFR2"/>
<reference evidence="4 5" key="1">
    <citation type="submission" date="2016-03" db="EMBL/GenBank/DDBJ databases">
        <title>Mechanisms controlling the formation of the plant cell surface in tip-growing cells are functionally conserved among land plants.</title>
        <authorList>
            <person name="Honkanen S."/>
            <person name="Jones V.A."/>
            <person name="Morieri G."/>
            <person name="Champion C."/>
            <person name="Hetherington A.J."/>
            <person name="Kelly S."/>
            <person name="Saint-Marcoux D."/>
            <person name="Proust H."/>
            <person name="Prescott H."/>
            <person name="Dolan L."/>
        </authorList>
    </citation>
    <scope>NUCLEOTIDE SEQUENCE [LARGE SCALE GENOMIC DNA]</scope>
    <source>
        <strain evidence="5">cv. Tak-1 and cv. Tak-2</strain>
        <tissue evidence="4">Whole gametophyte</tissue>
    </source>
</reference>
<dbReference type="Proteomes" id="UP000077202">
    <property type="component" value="Unassembled WGS sequence"/>
</dbReference>
<evidence type="ECO:0000313" key="6">
    <source>
        <dbReference type="Proteomes" id="UP001162541"/>
    </source>
</evidence>
<protein>
    <submittedName>
        <fullName evidence="4">Uncharacterized protein</fullName>
    </submittedName>
</protein>
<dbReference type="PANTHER" id="PTHR35288">
    <property type="entry name" value="TAIL FIBER"/>
    <property type="match status" value="1"/>
</dbReference>
<evidence type="ECO:0000313" key="4">
    <source>
        <dbReference type="EMBL" id="OAE31744.1"/>
    </source>
</evidence>
<reference evidence="3" key="2">
    <citation type="journal article" date="2019" name="Curr. Biol.">
        <title>Chromatin organization in early land plants reveals an ancestral association between H3K27me3, transposons, and constitutive heterochromatin.</title>
        <authorList>
            <person name="Montgomery S.A."/>
            <person name="Tanizawa Y."/>
            <person name="Galik B."/>
            <person name="Wang N."/>
            <person name="Ito T."/>
            <person name="Mochizuki T."/>
            <person name="Akimcheva S."/>
            <person name="Bowman J."/>
            <person name="Cognat V."/>
            <person name="Drouard L."/>
            <person name="Ekker H."/>
            <person name="Houng S."/>
            <person name="Kohchi T."/>
            <person name="Lin S."/>
            <person name="Liu L.D."/>
            <person name="Nakamura Y."/>
            <person name="Valeeva L.R."/>
            <person name="Shakirov E.V."/>
            <person name="Shippen D.E."/>
            <person name="Wei W."/>
            <person name="Yagura M."/>
            <person name="Yamaoka S."/>
            <person name="Yamato K.T."/>
            <person name="Liu C."/>
            <person name="Berger F."/>
        </authorList>
    </citation>
    <scope>NUCLEOTIDE SEQUENCE [LARGE SCALE GENOMIC DNA]</scope>
    <source>
        <strain evidence="3">Tak-1</strain>
    </source>
</reference>
<sequence length="201" mass="22064">MAGSSIQPKAALLFFLLIILQVPLFRVPCSTGICTTPLQVTMTQVATSGIMPVVMQKALLYPGACVGHLYKGDSVASLAPLWNNLLEEYNLTNITPRDESYKYRLEVVAGSYFAVGGAVVSMIKPGRMSMFGILLIIWGLIKDDLFDRPDRESSQLVHADFILFIALALAVLSIKYDMNKVKRITAPIAKPLKSSKKSKIN</sequence>
<evidence type="ECO:0000256" key="2">
    <source>
        <dbReference type="SAM" id="SignalP"/>
    </source>
</evidence>
<feature type="signal peptide" evidence="2">
    <location>
        <begin position="1"/>
        <end position="32"/>
    </location>
</feature>
<dbReference type="PANTHER" id="PTHR35288:SF1">
    <property type="entry name" value="TAIL FIBER"/>
    <property type="match status" value="1"/>
</dbReference>
<evidence type="ECO:0000256" key="1">
    <source>
        <dbReference type="SAM" id="Phobius"/>
    </source>
</evidence>
<organism evidence="4 5">
    <name type="scientific">Marchantia polymorpha subsp. ruderalis</name>
    <dbReference type="NCBI Taxonomy" id="1480154"/>
    <lineage>
        <taxon>Eukaryota</taxon>
        <taxon>Viridiplantae</taxon>
        <taxon>Streptophyta</taxon>
        <taxon>Embryophyta</taxon>
        <taxon>Marchantiophyta</taxon>
        <taxon>Marchantiopsida</taxon>
        <taxon>Marchantiidae</taxon>
        <taxon>Marchantiales</taxon>
        <taxon>Marchantiaceae</taxon>
        <taxon>Marchantia</taxon>
    </lineage>
</organism>
<gene>
    <name evidence="4" type="ORF">AXG93_4874s1070</name>
    <name evidence="3" type="ORF">Mp_5g10080</name>
</gene>
<keyword evidence="2" id="KW-0732">Signal</keyword>
<proteinExistence type="predicted"/>
<name>A0A176WFR2_MARPO</name>
<dbReference type="EMBL" id="LVLJ01000985">
    <property type="protein sequence ID" value="OAE31744.1"/>
    <property type="molecule type" value="Genomic_DNA"/>
</dbReference>
<accession>A0A176WFR2</accession>
<keyword evidence="1" id="KW-0472">Membrane</keyword>
<dbReference type="EMBL" id="AP019870">
    <property type="protein sequence ID" value="BBN11219.1"/>
    <property type="molecule type" value="Genomic_DNA"/>
</dbReference>